<dbReference type="RefSeq" id="WP_099149066.1">
    <property type="nucleotide sequence ID" value="NZ_PDUD01000009.1"/>
</dbReference>
<keyword evidence="2" id="KW-1185">Reference proteome</keyword>
<organism evidence="1 2">
    <name type="scientific">Flavilitoribacter nigricans (strain ATCC 23147 / DSM 23189 / NBRC 102662 / NCIMB 1420 / SS-2)</name>
    <name type="common">Lewinella nigricans</name>
    <dbReference type="NCBI Taxonomy" id="1122177"/>
    <lineage>
        <taxon>Bacteria</taxon>
        <taxon>Pseudomonadati</taxon>
        <taxon>Bacteroidota</taxon>
        <taxon>Saprospiria</taxon>
        <taxon>Saprospirales</taxon>
        <taxon>Lewinellaceae</taxon>
        <taxon>Flavilitoribacter</taxon>
    </lineage>
</organism>
<comment type="caution">
    <text evidence="1">The sequence shown here is derived from an EMBL/GenBank/DDBJ whole genome shotgun (WGS) entry which is preliminary data.</text>
</comment>
<protein>
    <submittedName>
        <fullName evidence="1">Uncharacterized protein</fullName>
    </submittedName>
</protein>
<reference evidence="1 2" key="1">
    <citation type="submission" date="2017-10" db="EMBL/GenBank/DDBJ databases">
        <title>The draft genome sequence of Lewinella nigricans NBRC 102662.</title>
        <authorList>
            <person name="Wang K."/>
        </authorList>
    </citation>
    <scope>NUCLEOTIDE SEQUENCE [LARGE SCALE GENOMIC DNA]</scope>
    <source>
        <strain evidence="1 2">NBRC 102662</strain>
    </source>
</reference>
<accession>A0A2D0NGS8</accession>
<dbReference type="AlphaFoldDB" id="A0A2D0NGS8"/>
<dbReference type="Proteomes" id="UP000223913">
    <property type="component" value="Unassembled WGS sequence"/>
</dbReference>
<gene>
    <name evidence="1" type="ORF">CRP01_05820</name>
</gene>
<dbReference type="OrthoDB" id="6705417at2"/>
<name>A0A2D0NGS8_FLAN2</name>
<evidence type="ECO:0000313" key="2">
    <source>
        <dbReference type="Proteomes" id="UP000223913"/>
    </source>
</evidence>
<proteinExistence type="predicted"/>
<dbReference type="EMBL" id="PDUD01000009">
    <property type="protein sequence ID" value="PHN07618.1"/>
    <property type="molecule type" value="Genomic_DNA"/>
</dbReference>
<sequence length="119" mass="12376">MANYYSFSQDAVEAAINAAKSTHEGTELDATKNGFDIKKGGHLAALAECISVKVEDHKICIELPLGLGSHCISIPLTVPNGTAAQACLTICTTWGIPTGVKVEVKVAGVTVISQSFGKC</sequence>
<evidence type="ECO:0000313" key="1">
    <source>
        <dbReference type="EMBL" id="PHN07618.1"/>
    </source>
</evidence>